<keyword evidence="3" id="KW-1185">Reference proteome</keyword>
<evidence type="ECO:0000313" key="2">
    <source>
        <dbReference type="EMBL" id="MBC5768521.1"/>
    </source>
</evidence>
<reference evidence="2" key="1">
    <citation type="submission" date="2020-08" db="EMBL/GenBank/DDBJ databases">
        <title>Ramlibacter sp. GTP1 16S ribosomal RNA gene genome sequencing and assembly.</title>
        <authorList>
            <person name="Kang M."/>
        </authorList>
    </citation>
    <scope>NUCLEOTIDE SEQUENCE</scope>
    <source>
        <strain evidence="2">GTP1</strain>
    </source>
</reference>
<accession>A0A923MFA0</accession>
<dbReference type="GO" id="GO:0006355">
    <property type="term" value="P:regulation of DNA-templated transcription"/>
    <property type="evidence" value="ECO:0007669"/>
    <property type="project" value="InterPro"/>
</dbReference>
<dbReference type="InterPro" id="IPR000792">
    <property type="entry name" value="Tscrpt_reg_LuxR_C"/>
</dbReference>
<protein>
    <submittedName>
        <fullName evidence="2">Helix-turn-helix transcriptional regulator</fullName>
    </submittedName>
</protein>
<name>A0A923MFA0_9BURK</name>
<dbReference type="Gene3D" id="1.10.10.10">
    <property type="entry name" value="Winged helix-like DNA-binding domain superfamily/Winged helix DNA-binding domain"/>
    <property type="match status" value="1"/>
</dbReference>
<gene>
    <name evidence="2" type="ORF">H8R02_28935</name>
</gene>
<evidence type="ECO:0000313" key="3">
    <source>
        <dbReference type="Proteomes" id="UP000596827"/>
    </source>
</evidence>
<dbReference type="SUPFAM" id="SSF46894">
    <property type="entry name" value="C-terminal effector domain of the bipartite response regulators"/>
    <property type="match status" value="1"/>
</dbReference>
<evidence type="ECO:0000259" key="1">
    <source>
        <dbReference type="PROSITE" id="PS50043"/>
    </source>
</evidence>
<proteinExistence type="predicted"/>
<dbReference type="InterPro" id="IPR036388">
    <property type="entry name" value="WH-like_DNA-bd_sf"/>
</dbReference>
<organism evidence="2 3">
    <name type="scientific">Ramlibacter albus</name>
    <dbReference type="NCBI Taxonomy" id="2079448"/>
    <lineage>
        <taxon>Bacteria</taxon>
        <taxon>Pseudomonadati</taxon>
        <taxon>Pseudomonadota</taxon>
        <taxon>Betaproteobacteria</taxon>
        <taxon>Burkholderiales</taxon>
        <taxon>Comamonadaceae</taxon>
        <taxon>Ramlibacter</taxon>
    </lineage>
</organism>
<dbReference type="PROSITE" id="PS50043">
    <property type="entry name" value="HTH_LUXR_2"/>
    <property type="match status" value="1"/>
</dbReference>
<dbReference type="InterPro" id="IPR016032">
    <property type="entry name" value="Sig_transdc_resp-reg_C-effctor"/>
</dbReference>
<dbReference type="EMBL" id="JACORU010000018">
    <property type="protein sequence ID" value="MBC5768521.1"/>
    <property type="molecule type" value="Genomic_DNA"/>
</dbReference>
<dbReference type="CDD" id="cd06170">
    <property type="entry name" value="LuxR_C_like"/>
    <property type="match status" value="1"/>
</dbReference>
<dbReference type="GO" id="GO:0003677">
    <property type="term" value="F:DNA binding"/>
    <property type="evidence" value="ECO:0007669"/>
    <property type="project" value="InterPro"/>
</dbReference>
<dbReference type="Pfam" id="PF00196">
    <property type="entry name" value="GerE"/>
    <property type="match status" value="1"/>
</dbReference>
<feature type="domain" description="HTH luxR-type" evidence="1">
    <location>
        <begin position="1"/>
        <end position="51"/>
    </location>
</feature>
<comment type="caution">
    <text evidence="2">The sequence shown here is derived from an EMBL/GenBank/DDBJ whole genome shotgun (WGS) entry which is preliminary data.</text>
</comment>
<sequence>MSAIRSEPFNKEIGMRLGLAEITVKTHLTAIFRLLGVVNRTQAVVAIRRLGIEYGAGGEGAAPPLSAH</sequence>
<dbReference type="AlphaFoldDB" id="A0A923MFA0"/>
<dbReference type="Proteomes" id="UP000596827">
    <property type="component" value="Unassembled WGS sequence"/>
</dbReference>
<dbReference type="SMART" id="SM00421">
    <property type="entry name" value="HTH_LUXR"/>
    <property type="match status" value="1"/>
</dbReference>